<reference evidence="1" key="2">
    <citation type="journal article" date="2021" name="PeerJ">
        <title>Extensive microbial diversity within the chicken gut microbiome revealed by metagenomics and culture.</title>
        <authorList>
            <person name="Gilroy R."/>
            <person name="Ravi A."/>
            <person name="Getino M."/>
            <person name="Pursley I."/>
            <person name="Horton D.L."/>
            <person name="Alikhan N.F."/>
            <person name="Baker D."/>
            <person name="Gharbi K."/>
            <person name="Hall N."/>
            <person name="Watson M."/>
            <person name="Adriaenssens E.M."/>
            <person name="Foster-Nyarko E."/>
            <person name="Jarju S."/>
            <person name="Secka A."/>
            <person name="Antonio M."/>
            <person name="Oren A."/>
            <person name="Chaudhuri R.R."/>
            <person name="La Ragione R."/>
            <person name="Hildebrand F."/>
            <person name="Pallen M.J."/>
        </authorList>
    </citation>
    <scope>NUCLEOTIDE SEQUENCE</scope>
    <source>
        <strain evidence="1">B1-13419</strain>
    </source>
</reference>
<evidence type="ECO:0008006" key="3">
    <source>
        <dbReference type="Google" id="ProtNLM"/>
    </source>
</evidence>
<name>A0A9D9NIQ0_9BACT</name>
<evidence type="ECO:0000313" key="2">
    <source>
        <dbReference type="Proteomes" id="UP000823757"/>
    </source>
</evidence>
<comment type="caution">
    <text evidence="1">The sequence shown here is derived from an EMBL/GenBank/DDBJ whole genome shotgun (WGS) entry which is preliminary data.</text>
</comment>
<evidence type="ECO:0000313" key="1">
    <source>
        <dbReference type="EMBL" id="MBO8474815.1"/>
    </source>
</evidence>
<dbReference type="AlphaFoldDB" id="A0A9D9NIQ0"/>
<proteinExistence type="predicted"/>
<protein>
    <recommendedName>
        <fullName evidence="3">Stabilization protein</fullName>
    </recommendedName>
</protein>
<organism evidence="1 2">
    <name type="scientific">Candidatus Cryptobacteroides faecigallinarum</name>
    <dbReference type="NCBI Taxonomy" id="2840763"/>
    <lineage>
        <taxon>Bacteria</taxon>
        <taxon>Pseudomonadati</taxon>
        <taxon>Bacteroidota</taxon>
        <taxon>Bacteroidia</taxon>
        <taxon>Bacteroidales</taxon>
        <taxon>Candidatus Cryptobacteroides</taxon>
    </lineage>
</organism>
<dbReference type="Proteomes" id="UP000823757">
    <property type="component" value="Unassembled WGS sequence"/>
</dbReference>
<gene>
    <name evidence="1" type="ORF">IAB91_05955</name>
</gene>
<reference evidence="1" key="1">
    <citation type="submission" date="2020-10" db="EMBL/GenBank/DDBJ databases">
        <authorList>
            <person name="Gilroy R."/>
        </authorList>
    </citation>
    <scope>NUCLEOTIDE SEQUENCE</scope>
    <source>
        <strain evidence="1">B1-13419</strain>
    </source>
</reference>
<sequence length="912" mass="102056">MEEQNISYTGITQATSDLGCPDGDLSISHNIVRDNGAMRPIWVPEADFKMNTAGDKLLYIHSGTGYKNYIYEDYSVKGLLSAFKIEDGVKTEIGTVYNIYNENLRHIQSVGNTLMIFTEGTIYYTLWKDGSYEKLGDKLPEVPLSFGLLAYPVKYSAQTNEEGNPNGTFKITFNGIAPGDLKKEFSDDNKRIISEQVLAKVNKFIQDNSRDKGMFMYPFFVRYALRLYDGSLTRHSAPILMIPSTRANPIVLWDHIGEEGVATEADLDIFGVPCKLDYLALSSSDEYSELQKWKDIVKGIDIFISEQIYTYDQNGYCDSFIDSSNFETFFIGKYADNTDMGGITGSFTSADWVNASMYYQKWIYSSIYSMHNGGQFPKTSLSLPEVNQEQVAEKIKTCSLFYFVKSIGIDSLSRFNREPIEIEKGYLDNISLKERMTDDYLSHDRIYAGYSYVYNQRLNIANVKREVFRGFRPREMCCYANGNMLYGPSGFIDYTVQNNHMFLYTTVNEGMKNISVISDYDDADPTAFGHYLFYPNPNATKMNVYVSSESHEVPLEEHTGLNGSFYFSGFNEMVTTSGSSTEVSSDNIVEERNKIYTSEVGNPFFFPLGGINTVGVGEILGISSTTRALSQGQFGQFPLLVFSTDGIWAMEVSDTGLYSVKQPVSRDVCSNPVSITQIDGAVVFVTEKGLMLIDGSNVALLSAELNGPDFDLTGVADIDTVMEKEGITGISGITDPIGFFQTCRIAYDYANQRLVLFNPEKPYAYLFSIDSRSWATMDSGFISSVTDYPDCYMQTGADVINLSTPADYNASASKKIMLMSRPIKLGDDGLKTVNAVVNRGTMEKSGGGLVVFASHDGFKYVPVGSAIGSRVSRLQGSPYKYFRILTVKDMKMNESISFTSIYFTRKWRNKPR</sequence>
<accession>A0A9D9NIQ0</accession>
<dbReference type="EMBL" id="JADIMD010000093">
    <property type="protein sequence ID" value="MBO8474815.1"/>
    <property type="molecule type" value="Genomic_DNA"/>
</dbReference>